<reference evidence="1 2" key="1">
    <citation type="journal article" date="2014" name="Int. J. Syst. Evol. Microbiol.">
        <title>Complete genome sequence of Corynebacterium casei LMG S-19264T (=DSM 44701T), isolated from a smear-ripened cheese.</title>
        <authorList>
            <consortium name="US DOE Joint Genome Institute (JGI-PGF)"/>
            <person name="Walter F."/>
            <person name="Albersmeier A."/>
            <person name="Kalinowski J."/>
            <person name="Ruckert C."/>
        </authorList>
    </citation>
    <scope>NUCLEOTIDE SEQUENCE [LARGE SCALE GENOMIC DNA]</scope>
    <source>
        <strain evidence="1 2">CGMCC 1.12925</strain>
    </source>
</reference>
<gene>
    <name evidence="1" type="ORF">GCM10010831_16050</name>
</gene>
<dbReference type="EMBL" id="BMGL01000008">
    <property type="protein sequence ID" value="GGE15515.1"/>
    <property type="molecule type" value="Genomic_DNA"/>
</dbReference>
<dbReference type="AlphaFoldDB" id="A0A916ZWZ5"/>
<name>A0A916ZWZ5_9FLAO</name>
<keyword evidence="2" id="KW-1185">Reference proteome</keyword>
<comment type="caution">
    <text evidence="1">The sequence shown here is derived from an EMBL/GenBank/DDBJ whole genome shotgun (WGS) entry which is preliminary data.</text>
</comment>
<evidence type="ECO:0000313" key="1">
    <source>
        <dbReference type="EMBL" id="GGE15515.1"/>
    </source>
</evidence>
<dbReference type="Proteomes" id="UP000599688">
    <property type="component" value="Unassembled WGS sequence"/>
</dbReference>
<proteinExistence type="predicted"/>
<sequence length="73" mass="8400">MIYNPTADSINRFLSHFDDAIVLAAQRLIREGTTTHLSDLLLSEMAIEEMNRFLYEKVQSKTSLFFQDESASE</sequence>
<protein>
    <submittedName>
        <fullName evidence="1">Uncharacterized protein</fullName>
    </submittedName>
</protein>
<organism evidence="1 2">
    <name type="scientific">Psychroflexus salis</name>
    <dbReference type="NCBI Taxonomy" id="1526574"/>
    <lineage>
        <taxon>Bacteria</taxon>
        <taxon>Pseudomonadati</taxon>
        <taxon>Bacteroidota</taxon>
        <taxon>Flavobacteriia</taxon>
        <taxon>Flavobacteriales</taxon>
        <taxon>Flavobacteriaceae</taxon>
        <taxon>Psychroflexus</taxon>
    </lineage>
</organism>
<accession>A0A916ZWZ5</accession>
<evidence type="ECO:0000313" key="2">
    <source>
        <dbReference type="Proteomes" id="UP000599688"/>
    </source>
</evidence>